<gene>
    <name evidence="1" type="ORF">MLD38_010535</name>
</gene>
<evidence type="ECO:0000313" key="1">
    <source>
        <dbReference type="EMBL" id="KAI4372288.1"/>
    </source>
</evidence>
<dbReference type="EMBL" id="CM042883">
    <property type="protein sequence ID" value="KAI4372288.1"/>
    <property type="molecule type" value="Genomic_DNA"/>
</dbReference>
<comment type="caution">
    <text evidence="1">The sequence shown here is derived from an EMBL/GenBank/DDBJ whole genome shotgun (WGS) entry which is preliminary data.</text>
</comment>
<proteinExistence type="predicted"/>
<name>A0ACB9R4A3_9MYRT</name>
<protein>
    <submittedName>
        <fullName evidence="1">Uncharacterized protein</fullName>
    </submittedName>
</protein>
<reference evidence="2" key="1">
    <citation type="journal article" date="2023" name="Front. Plant Sci.">
        <title>Chromosomal-level genome assembly of Melastoma candidum provides insights into trichome evolution.</title>
        <authorList>
            <person name="Zhong Y."/>
            <person name="Wu W."/>
            <person name="Sun C."/>
            <person name="Zou P."/>
            <person name="Liu Y."/>
            <person name="Dai S."/>
            <person name="Zhou R."/>
        </authorList>
    </citation>
    <scope>NUCLEOTIDE SEQUENCE [LARGE SCALE GENOMIC DNA]</scope>
</reference>
<sequence length="243" mass="26287">MAVRSPSEKNSSAPTTSTARHVDRAVDGDDAIAAADLDLKLCSGGGTGPTAASDAVKIADEQSPDEVDGSGSRPGSRVFACNYCKREFSTSQALGGHQNAHKQERALAKQRKGDEFDPDMFSRMRHSHLVNYSGNRLSLYQNYVTSSLSGLSERARQIRPGQAFPSYDLGSLRRSPPMHGVRQQFHPYNSAFVLAKKALPRSPPQQEGASSHPHGKEGVDRNTSDAEHGCKDDSPVLDLTLRL</sequence>
<accession>A0ACB9R4A3</accession>
<dbReference type="Proteomes" id="UP001057402">
    <property type="component" value="Chromosome 4"/>
</dbReference>
<evidence type="ECO:0000313" key="2">
    <source>
        <dbReference type="Proteomes" id="UP001057402"/>
    </source>
</evidence>
<keyword evidence="2" id="KW-1185">Reference proteome</keyword>
<organism evidence="1 2">
    <name type="scientific">Melastoma candidum</name>
    <dbReference type="NCBI Taxonomy" id="119954"/>
    <lineage>
        <taxon>Eukaryota</taxon>
        <taxon>Viridiplantae</taxon>
        <taxon>Streptophyta</taxon>
        <taxon>Embryophyta</taxon>
        <taxon>Tracheophyta</taxon>
        <taxon>Spermatophyta</taxon>
        <taxon>Magnoliopsida</taxon>
        <taxon>eudicotyledons</taxon>
        <taxon>Gunneridae</taxon>
        <taxon>Pentapetalae</taxon>
        <taxon>rosids</taxon>
        <taxon>malvids</taxon>
        <taxon>Myrtales</taxon>
        <taxon>Melastomataceae</taxon>
        <taxon>Melastomatoideae</taxon>
        <taxon>Melastomateae</taxon>
        <taxon>Melastoma</taxon>
    </lineage>
</organism>